<sequence length="119" mass="14136">MEKSFQETVEDAWKLVERIRAERLVTPKSELKCVNCDQHPIVYHTEEAQREFEEISQLCGVCLEVVTLPPDSAEEDTERAKNILKLQDREYFYHPRGWKCLKCLTKFQPHKFGKEFCRC</sequence>
<organism evidence="1 2">
    <name type="scientific">Ramazzottius varieornatus</name>
    <name type="common">Water bear</name>
    <name type="synonym">Tardigrade</name>
    <dbReference type="NCBI Taxonomy" id="947166"/>
    <lineage>
        <taxon>Eukaryota</taxon>
        <taxon>Metazoa</taxon>
        <taxon>Ecdysozoa</taxon>
        <taxon>Tardigrada</taxon>
        <taxon>Eutardigrada</taxon>
        <taxon>Parachela</taxon>
        <taxon>Hypsibioidea</taxon>
        <taxon>Ramazzottiidae</taxon>
        <taxon>Ramazzottius</taxon>
    </lineage>
</organism>
<keyword evidence="2" id="KW-1185">Reference proteome</keyword>
<evidence type="ECO:0000313" key="2">
    <source>
        <dbReference type="Proteomes" id="UP000186922"/>
    </source>
</evidence>
<protein>
    <submittedName>
        <fullName evidence="1">Uncharacterized protein</fullName>
    </submittedName>
</protein>
<proteinExistence type="predicted"/>
<name>A0A1D1W9M9_RAMVA</name>
<evidence type="ECO:0000313" key="1">
    <source>
        <dbReference type="EMBL" id="GAV08254.1"/>
    </source>
</evidence>
<dbReference type="EMBL" id="BDGG01000017">
    <property type="protein sequence ID" value="GAV08254.1"/>
    <property type="molecule type" value="Genomic_DNA"/>
</dbReference>
<dbReference type="AlphaFoldDB" id="A0A1D1W9M9"/>
<comment type="caution">
    <text evidence="1">The sequence shown here is derived from an EMBL/GenBank/DDBJ whole genome shotgun (WGS) entry which is preliminary data.</text>
</comment>
<dbReference type="Proteomes" id="UP000186922">
    <property type="component" value="Unassembled WGS sequence"/>
</dbReference>
<accession>A0A1D1W9M9</accession>
<reference evidence="1 2" key="1">
    <citation type="journal article" date="2016" name="Nat. Commun.">
        <title>Extremotolerant tardigrade genome and improved radiotolerance of human cultured cells by tardigrade-unique protein.</title>
        <authorList>
            <person name="Hashimoto T."/>
            <person name="Horikawa D.D."/>
            <person name="Saito Y."/>
            <person name="Kuwahara H."/>
            <person name="Kozuka-Hata H."/>
            <person name="Shin-I T."/>
            <person name="Minakuchi Y."/>
            <person name="Ohishi K."/>
            <person name="Motoyama A."/>
            <person name="Aizu T."/>
            <person name="Enomoto A."/>
            <person name="Kondo K."/>
            <person name="Tanaka S."/>
            <person name="Hara Y."/>
            <person name="Koshikawa S."/>
            <person name="Sagara H."/>
            <person name="Miura T."/>
            <person name="Yokobori S."/>
            <person name="Miyagawa K."/>
            <person name="Suzuki Y."/>
            <person name="Kubo T."/>
            <person name="Oyama M."/>
            <person name="Kohara Y."/>
            <person name="Fujiyama A."/>
            <person name="Arakawa K."/>
            <person name="Katayama T."/>
            <person name="Toyoda A."/>
            <person name="Kunieda T."/>
        </authorList>
    </citation>
    <scope>NUCLEOTIDE SEQUENCE [LARGE SCALE GENOMIC DNA]</scope>
    <source>
        <strain evidence="1 2">YOKOZUNA-1</strain>
    </source>
</reference>
<dbReference type="OrthoDB" id="2307349at2759"/>
<gene>
    <name evidence="1" type="primary">RvY_17977-1</name>
    <name evidence="1" type="synonym">RvY_17977.1</name>
    <name evidence="1" type="ORF">RvY_17977</name>
</gene>